<evidence type="ECO:0000313" key="2">
    <source>
        <dbReference type="Proteomes" id="UP000095746"/>
    </source>
</evidence>
<name>A0A174GBU4_FLAPL</name>
<sequence length="205" mass="22794">MSYGAYLRELLRPLRIYGLEGTANGGELEAQGKALDGVEAAMEEVQREMLICTAEGRGLEAVEALLARKPVAASLERRRAALAALLRIGGDSFTLTAINDNLKGCGLNAVASETETPGVVEVRFPDVPGIPDGFESMRAILKDILPCHLDIRYVYWYITWALMEERFATWGDIEKLGPTWEELEQALARFFDRPVPAVPYLLEHW</sequence>
<dbReference type="Proteomes" id="UP000095746">
    <property type="component" value="Unassembled WGS sequence"/>
</dbReference>
<dbReference type="EMBL" id="CYZT01000123">
    <property type="protein sequence ID" value="CUO59974.1"/>
    <property type="molecule type" value="Genomic_DNA"/>
</dbReference>
<protein>
    <recommendedName>
        <fullName evidence="3">DUF2313 domain-containing protein</fullName>
    </recommendedName>
</protein>
<evidence type="ECO:0008006" key="3">
    <source>
        <dbReference type="Google" id="ProtNLM"/>
    </source>
</evidence>
<evidence type="ECO:0000313" key="1">
    <source>
        <dbReference type="EMBL" id="CUO59974.1"/>
    </source>
</evidence>
<gene>
    <name evidence="1" type="ORF">ERS852411_01818</name>
</gene>
<reference evidence="1 2" key="1">
    <citation type="submission" date="2015-09" db="EMBL/GenBank/DDBJ databases">
        <authorList>
            <consortium name="Pathogen Informatics"/>
        </authorList>
    </citation>
    <scope>NUCLEOTIDE SEQUENCE [LARGE SCALE GENOMIC DNA]</scope>
    <source>
        <strain evidence="1 2">2789STDY5608854</strain>
    </source>
</reference>
<organism evidence="1 2">
    <name type="scientific">Flavonifractor plautii</name>
    <name type="common">Fusobacterium plautii</name>
    <dbReference type="NCBI Taxonomy" id="292800"/>
    <lineage>
        <taxon>Bacteria</taxon>
        <taxon>Bacillati</taxon>
        <taxon>Bacillota</taxon>
        <taxon>Clostridia</taxon>
        <taxon>Eubacteriales</taxon>
        <taxon>Oscillospiraceae</taxon>
        <taxon>Flavonifractor</taxon>
    </lineage>
</organism>
<accession>A0A174GBU4</accession>
<dbReference type="AlphaFoldDB" id="A0A174GBU4"/>
<proteinExistence type="predicted"/>